<keyword evidence="1" id="KW-1133">Transmembrane helix</keyword>
<dbReference type="AlphaFoldDB" id="A0A0Q0DVY1"/>
<keyword evidence="1" id="KW-0812">Transmembrane</keyword>
<organism evidence="2 3">
    <name type="scientific">Pseudomonas amygdali pv. ulmi</name>
    <dbReference type="NCBI Taxonomy" id="251720"/>
    <lineage>
        <taxon>Bacteria</taxon>
        <taxon>Pseudomonadati</taxon>
        <taxon>Pseudomonadota</taxon>
        <taxon>Gammaproteobacteria</taxon>
        <taxon>Pseudomonadales</taxon>
        <taxon>Pseudomonadaceae</taxon>
        <taxon>Pseudomonas</taxon>
        <taxon>Pseudomonas amygdali</taxon>
    </lineage>
</organism>
<gene>
    <name evidence="2" type="ORF">ALO41_200214</name>
</gene>
<accession>A0A0Q0DVY1</accession>
<evidence type="ECO:0000313" key="3">
    <source>
        <dbReference type="Proteomes" id="UP000050266"/>
    </source>
</evidence>
<dbReference type="Pfam" id="PF11660">
    <property type="entry name" value="DUF3262"/>
    <property type="match status" value="1"/>
</dbReference>
<comment type="caution">
    <text evidence="2">The sequence shown here is derived from an EMBL/GenBank/DDBJ whole genome shotgun (WGS) entry which is preliminary data.</text>
</comment>
<name>A0A0Q0DVY1_PSEA0</name>
<dbReference type="NCBIfam" id="TIGR03758">
    <property type="entry name" value="conj_TIGR03758"/>
    <property type="match status" value="1"/>
</dbReference>
<dbReference type="EMBL" id="LJRQ01000195">
    <property type="protein sequence ID" value="KPZ12453.1"/>
    <property type="molecule type" value="Genomic_DNA"/>
</dbReference>
<evidence type="ECO:0008006" key="4">
    <source>
        <dbReference type="Google" id="ProtNLM"/>
    </source>
</evidence>
<dbReference type="InterPro" id="IPR021676">
    <property type="entry name" value="DUF3262"/>
</dbReference>
<dbReference type="PATRIC" id="fig|251720.4.peg.1943"/>
<feature type="transmembrane region" description="Helical" evidence="1">
    <location>
        <begin position="21"/>
        <end position="40"/>
    </location>
</feature>
<keyword evidence="1" id="KW-0472">Membrane</keyword>
<feature type="transmembrane region" description="Helical" evidence="1">
    <location>
        <begin position="60"/>
        <end position="78"/>
    </location>
</feature>
<dbReference type="Proteomes" id="UP000050266">
    <property type="component" value="Unassembled WGS sequence"/>
</dbReference>
<evidence type="ECO:0000256" key="1">
    <source>
        <dbReference type="SAM" id="Phobius"/>
    </source>
</evidence>
<proteinExistence type="predicted"/>
<sequence>MSMSAAQSAAFKSNSGFVPTDAYTLFVGAVMAFLILWGVWAITTGYKGWAQGKLPSDKFFGLFLRFAVMYLVVGFILLK</sequence>
<reference evidence="2 3" key="1">
    <citation type="submission" date="2015-09" db="EMBL/GenBank/DDBJ databases">
        <title>Genome announcement of multiple Pseudomonas syringae strains.</title>
        <authorList>
            <person name="Thakur S."/>
            <person name="Wang P.W."/>
            <person name="Gong Y."/>
            <person name="Weir B.S."/>
            <person name="Guttman D.S."/>
        </authorList>
    </citation>
    <scope>NUCLEOTIDE SEQUENCE [LARGE SCALE GENOMIC DNA]</scope>
    <source>
        <strain evidence="2 3">ICMP3962</strain>
    </source>
</reference>
<evidence type="ECO:0000313" key="2">
    <source>
        <dbReference type="EMBL" id="KPZ12453.1"/>
    </source>
</evidence>
<protein>
    <recommendedName>
        <fullName evidence="4">Integrating conjugative element protein</fullName>
    </recommendedName>
</protein>